<dbReference type="SUPFAM" id="SSF49764">
    <property type="entry name" value="HSP20-like chaperones"/>
    <property type="match status" value="1"/>
</dbReference>
<proteinExistence type="inferred from homology"/>
<evidence type="ECO:0000259" key="3">
    <source>
        <dbReference type="PROSITE" id="PS01031"/>
    </source>
</evidence>
<gene>
    <name evidence="4" type="ORF">D6B99_13250</name>
</gene>
<name>A0A386HRR2_9BACT</name>
<feature type="domain" description="SHSP" evidence="3">
    <location>
        <begin position="27"/>
        <end position="139"/>
    </location>
</feature>
<evidence type="ECO:0000256" key="1">
    <source>
        <dbReference type="PROSITE-ProRule" id="PRU00285"/>
    </source>
</evidence>
<dbReference type="Pfam" id="PF00011">
    <property type="entry name" value="HSP20"/>
    <property type="match status" value="1"/>
</dbReference>
<protein>
    <submittedName>
        <fullName evidence="4">Hsp20/alpha crystallin family protein</fullName>
    </submittedName>
</protein>
<accession>A0A386HRR2</accession>
<dbReference type="InterPro" id="IPR031107">
    <property type="entry name" value="Small_HSP"/>
</dbReference>
<dbReference type="InterPro" id="IPR008978">
    <property type="entry name" value="HSP20-like_chaperone"/>
</dbReference>
<dbReference type="RefSeq" id="WP_119989273.1">
    <property type="nucleotide sequence ID" value="NZ_CP032489.1"/>
</dbReference>
<keyword evidence="5" id="KW-1185">Reference proteome</keyword>
<dbReference type="InterPro" id="IPR002068">
    <property type="entry name" value="A-crystallin/Hsp20_dom"/>
</dbReference>
<sequence>MTLVKRNYNNWNSLLDDFLGNVANSHSEKELNAPPVNIQEKEAYFQLDVAAPGLQKQDFKLSVNDGLFTLSFEKENNQETKVEKMHRQEFSIKSFKRTFTLDEKIDADNISAKYENGILQITLPKKEEVKIQPKEISVL</sequence>
<dbReference type="Gene3D" id="2.60.40.790">
    <property type="match status" value="1"/>
</dbReference>
<dbReference type="PANTHER" id="PTHR11527">
    <property type="entry name" value="HEAT-SHOCK PROTEIN 20 FAMILY MEMBER"/>
    <property type="match status" value="1"/>
</dbReference>
<comment type="similarity">
    <text evidence="1 2">Belongs to the small heat shock protein (HSP20) family.</text>
</comment>
<dbReference type="EMBL" id="CP032489">
    <property type="protein sequence ID" value="AYD48483.1"/>
    <property type="molecule type" value="Genomic_DNA"/>
</dbReference>
<dbReference type="AlphaFoldDB" id="A0A386HRR2"/>
<dbReference type="KEGG" id="ark:D6B99_13250"/>
<dbReference type="OrthoDB" id="9814487at2"/>
<organism evidence="4 5">
    <name type="scientific">Arachidicoccus soli</name>
    <dbReference type="NCBI Taxonomy" id="2341117"/>
    <lineage>
        <taxon>Bacteria</taxon>
        <taxon>Pseudomonadati</taxon>
        <taxon>Bacteroidota</taxon>
        <taxon>Chitinophagia</taxon>
        <taxon>Chitinophagales</taxon>
        <taxon>Chitinophagaceae</taxon>
        <taxon>Arachidicoccus</taxon>
    </lineage>
</organism>
<dbReference type="CDD" id="cd06464">
    <property type="entry name" value="ACD_sHsps-like"/>
    <property type="match status" value="1"/>
</dbReference>
<evidence type="ECO:0000313" key="5">
    <source>
        <dbReference type="Proteomes" id="UP000266118"/>
    </source>
</evidence>
<evidence type="ECO:0000313" key="4">
    <source>
        <dbReference type="EMBL" id="AYD48483.1"/>
    </source>
</evidence>
<dbReference type="Proteomes" id="UP000266118">
    <property type="component" value="Chromosome"/>
</dbReference>
<reference evidence="4 5" key="1">
    <citation type="submission" date="2018-09" db="EMBL/GenBank/DDBJ databases">
        <title>Arachidicoccus sp. nov., a bacterium isolated from soil.</title>
        <authorList>
            <person name="Weon H.-Y."/>
            <person name="Kwon S.-W."/>
            <person name="Lee S.A."/>
        </authorList>
    </citation>
    <scope>NUCLEOTIDE SEQUENCE [LARGE SCALE GENOMIC DNA]</scope>
    <source>
        <strain evidence="4 5">KIS59-12</strain>
    </source>
</reference>
<evidence type="ECO:0000256" key="2">
    <source>
        <dbReference type="RuleBase" id="RU003616"/>
    </source>
</evidence>
<dbReference type="PROSITE" id="PS01031">
    <property type="entry name" value="SHSP"/>
    <property type="match status" value="1"/>
</dbReference>